<dbReference type="InterPro" id="IPR013783">
    <property type="entry name" value="Ig-like_fold"/>
</dbReference>
<proteinExistence type="predicted"/>
<keyword evidence="2" id="KW-1185">Reference proteome</keyword>
<name>A0A7S7NUY6_PALFE</name>
<dbReference type="Gene3D" id="2.60.40.10">
    <property type="entry name" value="Immunoglobulins"/>
    <property type="match status" value="1"/>
</dbReference>
<dbReference type="InterPro" id="IPR050583">
    <property type="entry name" value="Mycobacterial_A85_antigen"/>
</dbReference>
<dbReference type="GO" id="GO:0016747">
    <property type="term" value="F:acyltransferase activity, transferring groups other than amino-acyl groups"/>
    <property type="evidence" value="ECO:0007669"/>
    <property type="project" value="TreeGrafter"/>
</dbReference>
<dbReference type="InterPro" id="IPR029058">
    <property type="entry name" value="AB_hydrolase_fold"/>
</dbReference>
<gene>
    <name evidence="1" type="ORF">IRI77_09740</name>
</gene>
<dbReference type="SUPFAM" id="SSF53474">
    <property type="entry name" value="alpha/beta-Hydrolases"/>
    <property type="match status" value="1"/>
</dbReference>
<reference evidence="1 2" key="1">
    <citation type="submission" date="2020-10" db="EMBL/GenBank/DDBJ databases">
        <title>Complete genome sequence of Paludibaculum fermentans P105T, a facultatively anaerobic acidobacterium capable of dissimilatory Fe(III) reduction.</title>
        <authorList>
            <person name="Dedysh S.N."/>
            <person name="Beletsky A.V."/>
            <person name="Kulichevskaya I.S."/>
            <person name="Mardanov A.V."/>
            <person name="Ravin N.V."/>
        </authorList>
    </citation>
    <scope>NUCLEOTIDE SEQUENCE [LARGE SCALE GENOMIC DNA]</scope>
    <source>
        <strain evidence="1 2">P105</strain>
    </source>
</reference>
<dbReference type="CDD" id="cd02858">
    <property type="entry name" value="E_set_Esterase_N"/>
    <property type="match status" value="1"/>
</dbReference>
<dbReference type="AlphaFoldDB" id="A0A7S7NUY6"/>
<dbReference type="PANTHER" id="PTHR48098">
    <property type="entry name" value="ENTEROCHELIN ESTERASE-RELATED"/>
    <property type="match status" value="1"/>
</dbReference>
<protein>
    <submittedName>
        <fullName evidence="1">Esterase</fullName>
    </submittedName>
</protein>
<dbReference type="SUPFAM" id="SSF81296">
    <property type="entry name" value="E set domains"/>
    <property type="match status" value="1"/>
</dbReference>
<dbReference type="EMBL" id="CP063849">
    <property type="protein sequence ID" value="QOY90214.1"/>
    <property type="molecule type" value="Genomic_DNA"/>
</dbReference>
<accession>A0A7S7NUY6</accession>
<dbReference type="InterPro" id="IPR014756">
    <property type="entry name" value="Ig_E-set"/>
</dbReference>
<dbReference type="Gene3D" id="3.40.50.1820">
    <property type="entry name" value="alpha/beta hydrolase"/>
    <property type="match status" value="1"/>
</dbReference>
<dbReference type="KEGG" id="pfer:IRI77_09740"/>
<evidence type="ECO:0000313" key="2">
    <source>
        <dbReference type="Proteomes" id="UP000593892"/>
    </source>
</evidence>
<dbReference type="PANTHER" id="PTHR48098:SF1">
    <property type="entry name" value="DIACYLGLYCEROL ACYLTRANSFERASE_MYCOLYLTRANSFERASE AG85A"/>
    <property type="match status" value="1"/>
</dbReference>
<dbReference type="RefSeq" id="WP_194451879.1">
    <property type="nucleotide sequence ID" value="NZ_CP063849.1"/>
</dbReference>
<dbReference type="InterPro" id="IPR000801">
    <property type="entry name" value="Esterase-like"/>
</dbReference>
<organism evidence="1 2">
    <name type="scientific">Paludibaculum fermentans</name>
    <dbReference type="NCBI Taxonomy" id="1473598"/>
    <lineage>
        <taxon>Bacteria</taxon>
        <taxon>Pseudomonadati</taxon>
        <taxon>Acidobacteriota</taxon>
        <taxon>Terriglobia</taxon>
        <taxon>Bryobacterales</taxon>
        <taxon>Bryobacteraceae</taxon>
        <taxon>Paludibaculum</taxon>
    </lineage>
</organism>
<dbReference type="Proteomes" id="UP000593892">
    <property type="component" value="Chromosome"/>
</dbReference>
<dbReference type="Pfam" id="PF00756">
    <property type="entry name" value="Esterase"/>
    <property type="match status" value="1"/>
</dbReference>
<sequence>MIRIWTVLLVCALGLAQPADDSKPAGSNVPGAEYPRIYSDLRVTFRLKAPEARKVQVRLGKDYDMTRSDDGTWSVTLPPQVAGFHYYSLVVDGVAVNDPGSETFYGSSRQSSGIEIPEQGVDFYEVKNVPHGEMRQFRYYSSVTGSWRRAFVYTPPGYDSHVKARYPILLLQHGGGEDERGWVVQGRTDIILDNLIAEKKAVPMIVVIDNSYAFKPGETPPSLRPPAGPPGSFRIVVSPTFGDVVVKDLLPALDKHYRTLADRDHRAVAGLSMGAAYAMQVGLGHLDTFSHFGSFSGTVMRDLDARTSYGGVLNDGEPFNRKCHLLFIAAGTAEQSRLDAARHARAELDKVGVKYVAYDSPGTDHEWLTWRRSLYEFAQRLFRK</sequence>
<evidence type="ECO:0000313" key="1">
    <source>
        <dbReference type="EMBL" id="QOY90214.1"/>
    </source>
</evidence>